<name>A0ABQ1AA86_9EURO</name>
<sequence>MTLDNSLLFVDTIPASNGQSLCHPFSQDRLGTNPLSYPRVPSASLLALAAWLWHPQTALFSIDWSLMFSLSCPQTLDSQDVRWSIDILLNARRTGAT</sequence>
<accession>A0ABQ1AA86</accession>
<organism evidence="1 2">
    <name type="scientific">Aspergillus udagawae</name>
    <dbReference type="NCBI Taxonomy" id="91492"/>
    <lineage>
        <taxon>Eukaryota</taxon>
        <taxon>Fungi</taxon>
        <taxon>Dikarya</taxon>
        <taxon>Ascomycota</taxon>
        <taxon>Pezizomycotina</taxon>
        <taxon>Eurotiomycetes</taxon>
        <taxon>Eurotiomycetidae</taxon>
        <taxon>Eurotiales</taxon>
        <taxon>Aspergillaceae</taxon>
        <taxon>Aspergillus</taxon>
        <taxon>Aspergillus subgen. Fumigati</taxon>
    </lineage>
</organism>
<keyword evidence="2" id="KW-1185">Reference proteome</keyword>
<proteinExistence type="predicted"/>
<evidence type="ECO:0000313" key="1">
    <source>
        <dbReference type="EMBL" id="GFF77313.1"/>
    </source>
</evidence>
<protein>
    <submittedName>
        <fullName evidence="1">Uncharacterized protein</fullName>
    </submittedName>
</protein>
<dbReference type="Proteomes" id="UP000465266">
    <property type="component" value="Unassembled WGS sequence"/>
</dbReference>
<comment type="caution">
    <text evidence="1">The sequence shown here is derived from an EMBL/GenBank/DDBJ whole genome shotgun (WGS) entry which is preliminary data.</text>
</comment>
<evidence type="ECO:0000313" key="2">
    <source>
        <dbReference type="Proteomes" id="UP000465266"/>
    </source>
</evidence>
<dbReference type="EMBL" id="BLKG01000013">
    <property type="protein sequence ID" value="GFF77313.1"/>
    <property type="molecule type" value="Genomic_DNA"/>
</dbReference>
<gene>
    <name evidence="1" type="ORF">IFM53868_02058</name>
</gene>
<reference evidence="1 2" key="1">
    <citation type="submission" date="2020-01" db="EMBL/GenBank/DDBJ databases">
        <title>Draft genome sequence of Aspergillus udagawae IFM 53868.</title>
        <authorList>
            <person name="Takahashi H."/>
            <person name="Yaguchi T."/>
        </authorList>
    </citation>
    <scope>NUCLEOTIDE SEQUENCE [LARGE SCALE GENOMIC DNA]</scope>
    <source>
        <strain evidence="1 2">IFM 53868</strain>
    </source>
</reference>